<dbReference type="PANTHER" id="PTHR48090">
    <property type="entry name" value="UNDECAPRENYL-PHOSPHATE 4-DEOXY-4-FORMAMIDO-L-ARABINOSE TRANSFERASE-RELATED"/>
    <property type="match status" value="1"/>
</dbReference>
<dbReference type="InterPro" id="IPR029044">
    <property type="entry name" value="Nucleotide-diphossugar_trans"/>
</dbReference>
<gene>
    <name evidence="2" type="ORF">U14_05033</name>
</gene>
<dbReference type="GO" id="GO:0016740">
    <property type="term" value="F:transferase activity"/>
    <property type="evidence" value="ECO:0007669"/>
    <property type="project" value="UniProtKB-KW"/>
</dbReference>
<evidence type="ECO:0000313" key="3">
    <source>
        <dbReference type="Proteomes" id="UP000030700"/>
    </source>
</evidence>
<dbReference type="CDD" id="cd04179">
    <property type="entry name" value="DPM_DPG-synthase_like"/>
    <property type="match status" value="1"/>
</dbReference>
<dbReference type="PANTHER" id="PTHR48090:SF7">
    <property type="entry name" value="RFBJ PROTEIN"/>
    <property type="match status" value="1"/>
</dbReference>
<protein>
    <submittedName>
        <fullName evidence="2">Glycosyl transferase</fullName>
    </submittedName>
</protein>
<dbReference type="Gene3D" id="3.90.550.10">
    <property type="entry name" value="Spore Coat Polysaccharide Biosynthesis Protein SpsA, Chain A"/>
    <property type="match status" value="1"/>
</dbReference>
<dbReference type="SUPFAM" id="SSF53448">
    <property type="entry name" value="Nucleotide-diphospho-sugar transferases"/>
    <property type="match status" value="1"/>
</dbReference>
<name>A0A081BQS8_9BACT</name>
<dbReference type="Proteomes" id="UP000030700">
    <property type="component" value="Unassembled WGS sequence"/>
</dbReference>
<accession>A0A081BQS8</accession>
<reference evidence="2" key="1">
    <citation type="journal article" date="2015" name="PeerJ">
        <title>First genomic representation of candidate bacterial phylum KSB3 points to enhanced environmental sensing as a trigger of wastewater bulking.</title>
        <authorList>
            <person name="Sekiguchi Y."/>
            <person name="Ohashi A."/>
            <person name="Parks D.H."/>
            <person name="Yamauchi T."/>
            <person name="Tyson G.W."/>
            <person name="Hugenholtz P."/>
        </authorList>
    </citation>
    <scope>NUCLEOTIDE SEQUENCE [LARGE SCALE GENOMIC DNA]</scope>
</reference>
<dbReference type="InterPro" id="IPR050256">
    <property type="entry name" value="Glycosyltransferase_2"/>
</dbReference>
<dbReference type="AlphaFoldDB" id="A0A081BQS8"/>
<evidence type="ECO:0000259" key="1">
    <source>
        <dbReference type="Pfam" id="PF00535"/>
    </source>
</evidence>
<dbReference type="Pfam" id="PF00535">
    <property type="entry name" value="Glycos_transf_2"/>
    <property type="match status" value="1"/>
</dbReference>
<proteinExistence type="predicted"/>
<evidence type="ECO:0000313" key="2">
    <source>
        <dbReference type="EMBL" id="GAK53759.1"/>
    </source>
</evidence>
<keyword evidence="3" id="KW-1185">Reference proteome</keyword>
<feature type="domain" description="Glycosyltransferase 2-like" evidence="1">
    <location>
        <begin position="8"/>
        <end position="163"/>
    </location>
</feature>
<sequence>MMKKHVFFIIPAFNEERVIGKVIESLLQRGYKQIIVVNDGSSDRTAEIVKNYPVTLLNHIINRGQGAALHTGILAASSDSECEYIVTFDADGQHQLADVEGMLQVLTSSDYDVVLGSRFLGKENQTLPLQRKIMLKTATLFLRFIYGLNITDAHNGLRVFRKAIGLQMCPTIDNMVHASEIVYLIKKHRLRYIEYPVEILYSDYSLQKGQRTSYFIKLGVSTIFHKLALLFFDEK</sequence>
<dbReference type="STRING" id="1499966.U14_05033"/>
<keyword evidence="2" id="KW-0808">Transferase</keyword>
<dbReference type="EMBL" id="DF820460">
    <property type="protein sequence ID" value="GAK53759.1"/>
    <property type="molecule type" value="Genomic_DNA"/>
</dbReference>
<organism evidence="2">
    <name type="scientific">Candidatus Moduliflexus flocculans</name>
    <dbReference type="NCBI Taxonomy" id="1499966"/>
    <lineage>
        <taxon>Bacteria</taxon>
        <taxon>Candidatus Moduliflexota</taxon>
        <taxon>Candidatus Moduliflexia</taxon>
        <taxon>Candidatus Moduliflexales</taxon>
        <taxon>Candidatus Moduliflexaceae</taxon>
    </lineage>
</organism>
<dbReference type="InterPro" id="IPR001173">
    <property type="entry name" value="Glyco_trans_2-like"/>
</dbReference>
<dbReference type="HOGENOM" id="CLU_033536_7_4_0"/>